<dbReference type="Proteomes" id="UP000181980">
    <property type="component" value="Unassembled WGS sequence"/>
</dbReference>
<feature type="domain" description="AAA" evidence="1">
    <location>
        <begin position="21"/>
        <end position="137"/>
    </location>
</feature>
<evidence type="ECO:0000313" key="4">
    <source>
        <dbReference type="Proteomes" id="UP000181980"/>
    </source>
</evidence>
<proteinExistence type="predicted"/>
<dbReference type="OrthoDB" id="128089at2"/>
<evidence type="ECO:0000259" key="2">
    <source>
        <dbReference type="Pfam" id="PF13635"/>
    </source>
</evidence>
<reference evidence="4" key="1">
    <citation type="submission" date="2016-10" db="EMBL/GenBank/DDBJ databases">
        <authorList>
            <person name="Varghese N."/>
            <person name="Submissions S."/>
        </authorList>
    </citation>
    <scope>NUCLEOTIDE SEQUENCE [LARGE SCALE GENOMIC DNA]</scope>
    <source>
        <strain evidence="4">DSM 45237</strain>
    </source>
</reference>
<protein>
    <recommendedName>
        <fullName evidence="5">ATP-binding protein</fullName>
    </recommendedName>
</protein>
<gene>
    <name evidence="3" type="ORF">SAMN04488561_5800</name>
</gene>
<dbReference type="PANTHER" id="PTHR43566">
    <property type="entry name" value="CONSERVED PROTEIN"/>
    <property type="match status" value="1"/>
</dbReference>
<name>A0A1H5PUJ3_9ACTN</name>
<dbReference type="Pfam" id="PF13173">
    <property type="entry name" value="AAA_14"/>
    <property type="match status" value="1"/>
</dbReference>
<dbReference type="AlphaFoldDB" id="A0A1H5PUJ3"/>
<dbReference type="STRING" id="561176.SAMN04488561_5800"/>
<dbReference type="EMBL" id="FNUC01000004">
    <property type="protein sequence ID" value="SEF17304.1"/>
    <property type="molecule type" value="Genomic_DNA"/>
</dbReference>
<organism evidence="3 4">
    <name type="scientific">Jiangella alba</name>
    <dbReference type="NCBI Taxonomy" id="561176"/>
    <lineage>
        <taxon>Bacteria</taxon>
        <taxon>Bacillati</taxon>
        <taxon>Actinomycetota</taxon>
        <taxon>Actinomycetes</taxon>
        <taxon>Jiangellales</taxon>
        <taxon>Jiangellaceae</taxon>
        <taxon>Jiangella</taxon>
    </lineage>
</organism>
<dbReference type="RefSeq" id="WP_069112638.1">
    <property type="nucleotide sequence ID" value="NZ_FNUC01000004.1"/>
</dbReference>
<sequence length="420" mass="44637">MADLVPRAAAARLSELTAHLRVVMVSGPRQSGKTTLLREHLRSGGTFRSLDRPETLAAARDDPATFATSGSIPRIIDEVQLGGDRLVRAIKADVDAHPEPGRFVLSGSSRFLTIPTLSESLAGRVAFVDLWPLSMAERTRSGSDAVTRWFGDIGSVMSDSTWTRPGYLAAVTAGGYPEALTITSALARRAWFDGYLSTVITRDIRDFATITRGDAVGTLLGLVAARAGGTAVLADLAQSANLARDTTRNYLSYLDMVYLTTTVPAWSSNLTSRLGKTPKLYPTDSGLAAHVLGVDADALAEPGHPALGPLVETFVAAELLKAIAVAGQRISLFHFRTADRQEVDFVLEGPGGRIIAIEVKASASPGASALKGLRWLRDKLGDRLHAGILLHLGTEAASRGDGIYALPLSSLWDHQPLASP</sequence>
<evidence type="ECO:0000313" key="3">
    <source>
        <dbReference type="EMBL" id="SEF17304.1"/>
    </source>
</evidence>
<accession>A0A1H5PUJ3</accession>
<dbReference type="PANTHER" id="PTHR43566:SF2">
    <property type="entry name" value="DUF4143 DOMAIN-CONTAINING PROTEIN"/>
    <property type="match status" value="1"/>
</dbReference>
<dbReference type="Pfam" id="PF13635">
    <property type="entry name" value="DUF4143"/>
    <property type="match status" value="1"/>
</dbReference>
<evidence type="ECO:0000259" key="1">
    <source>
        <dbReference type="Pfam" id="PF13173"/>
    </source>
</evidence>
<dbReference type="InterPro" id="IPR041682">
    <property type="entry name" value="AAA_14"/>
</dbReference>
<evidence type="ECO:0008006" key="5">
    <source>
        <dbReference type="Google" id="ProtNLM"/>
    </source>
</evidence>
<dbReference type="InterPro" id="IPR027417">
    <property type="entry name" value="P-loop_NTPase"/>
</dbReference>
<feature type="domain" description="DUF4143" evidence="2">
    <location>
        <begin position="202"/>
        <end position="362"/>
    </location>
</feature>
<dbReference type="InterPro" id="IPR025420">
    <property type="entry name" value="DUF4143"/>
</dbReference>
<keyword evidence="4" id="KW-1185">Reference proteome</keyword>
<dbReference type="SUPFAM" id="SSF52540">
    <property type="entry name" value="P-loop containing nucleoside triphosphate hydrolases"/>
    <property type="match status" value="1"/>
</dbReference>